<dbReference type="EMBL" id="ML975149">
    <property type="protein sequence ID" value="KAF1817573.1"/>
    <property type="molecule type" value="Genomic_DNA"/>
</dbReference>
<feature type="compositionally biased region" description="Polar residues" evidence="1">
    <location>
        <begin position="180"/>
        <end position="189"/>
    </location>
</feature>
<sequence length="258" mass="28198">MDSMRGLGRALASTTPRKSTKLDRAANVRQSFKTAALSVTNLYRAVAAEADEAYAEGYRDAVQDLVNFLDKADLGLTDGEGWMVREWATQRFQSSSLGGEGGKESGSGSGKEESAHRSSSPPSMQQDTHIPENEPMQRSEGIQTSEPEPRRQTPHQQSTLSEPQSSPHHMHQPTIPVEQQAPSRPQTRSLGPGAGTRRKADDDPSLHYQVKSSRRDHSSRAYPREKVAASNLPSLPNPFFDEFGKTNPAFPSFPGTGI</sequence>
<feature type="region of interest" description="Disordered" evidence="1">
    <location>
        <begin position="93"/>
        <end position="258"/>
    </location>
</feature>
<feature type="compositionally biased region" description="Basic and acidic residues" evidence="1">
    <location>
        <begin position="213"/>
        <end position="227"/>
    </location>
</feature>
<dbReference type="RefSeq" id="XP_033539204.1">
    <property type="nucleotide sequence ID" value="XM_033678536.1"/>
</dbReference>
<proteinExistence type="predicted"/>
<keyword evidence="3" id="KW-1185">Reference proteome</keyword>
<gene>
    <name evidence="2 4" type="ORF">P152DRAFT_454154</name>
</gene>
<evidence type="ECO:0000313" key="4">
    <source>
        <dbReference type="RefSeq" id="XP_033539204.1"/>
    </source>
</evidence>
<evidence type="ECO:0000313" key="3">
    <source>
        <dbReference type="Proteomes" id="UP000504638"/>
    </source>
</evidence>
<dbReference type="Proteomes" id="UP000504638">
    <property type="component" value="Unplaced"/>
</dbReference>
<reference evidence="4" key="2">
    <citation type="submission" date="2020-04" db="EMBL/GenBank/DDBJ databases">
        <authorList>
            <consortium name="NCBI Genome Project"/>
        </authorList>
    </citation>
    <scope>NUCLEOTIDE SEQUENCE</scope>
    <source>
        <strain evidence="4">CBS 781.70</strain>
    </source>
</reference>
<feature type="compositionally biased region" description="Gly residues" evidence="1">
    <location>
        <begin position="98"/>
        <end position="109"/>
    </location>
</feature>
<feature type="region of interest" description="Disordered" evidence="1">
    <location>
        <begin position="1"/>
        <end position="26"/>
    </location>
</feature>
<evidence type="ECO:0000256" key="1">
    <source>
        <dbReference type="SAM" id="MobiDB-lite"/>
    </source>
</evidence>
<accession>A0A6G1GHP3</accession>
<feature type="compositionally biased region" description="Polar residues" evidence="1">
    <location>
        <begin position="154"/>
        <end position="167"/>
    </location>
</feature>
<evidence type="ECO:0000313" key="2">
    <source>
        <dbReference type="EMBL" id="KAF1817573.1"/>
    </source>
</evidence>
<reference evidence="2 4" key="1">
    <citation type="submission" date="2020-01" db="EMBL/GenBank/DDBJ databases">
        <authorList>
            <consortium name="DOE Joint Genome Institute"/>
            <person name="Haridas S."/>
            <person name="Albert R."/>
            <person name="Binder M."/>
            <person name="Bloem J."/>
            <person name="Labutti K."/>
            <person name="Salamov A."/>
            <person name="Andreopoulos B."/>
            <person name="Baker S.E."/>
            <person name="Barry K."/>
            <person name="Bills G."/>
            <person name="Bluhm B.H."/>
            <person name="Cannon C."/>
            <person name="Castanera R."/>
            <person name="Culley D.E."/>
            <person name="Daum C."/>
            <person name="Ezra D."/>
            <person name="Gonzalez J.B."/>
            <person name="Henrissat B."/>
            <person name="Kuo A."/>
            <person name="Liang C."/>
            <person name="Lipzen A."/>
            <person name="Lutzoni F."/>
            <person name="Magnuson J."/>
            <person name="Mondo S."/>
            <person name="Nolan M."/>
            <person name="Ohm R."/>
            <person name="Pangilinan J."/>
            <person name="Park H.-J."/>
            <person name="Ramirez L."/>
            <person name="Alfaro M."/>
            <person name="Sun H."/>
            <person name="Tritt A."/>
            <person name="Yoshinaga Y."/>
            <person name="Zwiers L.-H."/>
            <person name="Turgeon B.G."/>
            <person name="Goodwin S.B."/>
            <person name="Spatafora J.W."/>
            <person name="Crous P.W."/>
            <person name="Grigoriev I.V."/>
        </authorList>
    </citation>
    <scope>NUCLEOTIDE SEQUENCE</scope>
    <source>
        <strain evidence="2 4">CBS 781.70</strain>
    </source>
</reference>
<dbReference type="AlphaFoldDB" id="A0A6G1GHP3"/>
<organism evidence="2">
    <name type="scientific">Eremomyces bilateralis CBS 781.70</name>
    <dbReference type="NCBI Taxonomy" id="1392243"/>
    <lineage>
        <taxon>Eukaryota</taxon>
        <taxon>Fungi</taxon>
        <taxon>Dikarya</taxon>
        <taxon>Ascomycota</taxon>
        <taxon>Pezizomycotina</taxon>
        <taxon>Dothideomycetes</taxon>
        <taxon>Dothideomycetes incertae sedis</taxon>
        <taxon>Eremomycetales</taxon>
        <taxon>Eremomycetaceae</taxon>
        <taxon>Eremomyces</taxon>
    </lineage>
</organism>
<dbReference type="OrthoDB" id="21418at2759"/>
<protein>
    <submittedName>
        <fullName evidence="2 4">Uncharacterized protein</fullName>
    </submittedName>
</protein>
<reference evidence="4" key="3">
    <citation type="submission" date="2025-04" db="UniProtKB">
        <authorList>
            <consortium name="RefSeq"/>
        </authorList>
    </citation>
    <scope>IDENTIFICATION</scope>
    <source>
        <strain evidence="4">CBS 781.70</strain>
    </source>
</reference>
<feature type="compositionally biased region" description="Polar residues" evidence="1">
    <location>
        <begin position="117"/>
        <end position="128"/>
    </location>
</feature>
<dbReference type="PANTHER" id="PTHR38645:SF1">
    <property type="entry name" value="YALI0F12243P"/>
    <property type="match status" value="1"/>
</dbReference>
<dbReference type="PANTHER" id="PTHR38645">
    <property type="entry name" value="CHROMOSOME 9, WHOLE GENOME SHOTGUN SEQUENCE"/>
    <property type="match status" value="1"/>
</dbReference>
<name>A0A6G1GHP3_9PEZI</name>
<dbReference type="GeneID" id="54419106"/>